<feature type="transmembrane region" description="Helical" evidence="6">
    <location>
        <begin position="24"/>
        <end position="42"/>
    </location>
</feature>
<feature type="transmembrane region" description="Helical" evidence="6">
    <location>
        <begin position="207"/>
        <end position="226"/>
    </location>
</feature>
<feature type="transmembrane region" description="Helical" evidence="6">
    <location>
        <begin position="293"/>
        <end position="311"/>
    </location>
</feature>
<evidence type="ECO:0000256" key="3">
    <source>
        <dbReference type="ARBA" id="ARBA00022692"/>
    </source>
</evidence>
<gene>
    <name evidence="7" type="ORF">FHR96_000128</name>
</gene>
<keyword evidence="5 6" id="KW-0472">Membrane</keyword>
<keyword evidence="8" id="KW-1185">Reference proteome</keyword>
<feature type="transmembrane region" description="Helical" evidence="6">
    <location>
        <begin position="127"/>
        <end position="153"/>
    </location>
</feature>
<dbReference type="AlphaFoldDB" id="A0A7W5BUA3"/>
<keyword evidence="2" id="KW-1003">Cell membrane</keyword>
<comment type="subcellular location">
    <subcellularLocation>
        <location evidence="1">Cell membrane</location>
        <topology evidence="1">Multi-pass membrane protein</topology>
    </subcellularLocation>
</comment>
<evidence type="ECO:0000256" key="6">
    <source>
        <dbReference type="SAM" id="Phobius"/>
    </source>
</evidence>
<dbReference type="PANTHER" id="PTHR43652">
    <property type="entry name" value="BASIC AMINO ACID ANTIPORTER YFCC-RELATED"/>
    <property type="match status" value="1"/>
</dbReference>
<keyword evidence="3 6" id="KW-0812">Transmembrane</keyword>
<protein>
    <submittedName>
        <fullName evidence="7">Putative ion transporter superfamily protein YfcC</fullName>
    </submittedName>
</protein>
<dbReference type="GO" id="GO:0005886">
    <property type="term" value="C:plasma membrane"/>
    <property type="evidence" value="ECO:0007669"/>
    <property type="project" value="UniProtKB-SubCell"/>
</dbReference>
<dbReference type="PANTHER" id="PTHR43652:SF2">
    <property type="entry name" value="BASIC AMINO ACID ANTIPORTER YFCC-RELATED"/>
    <property type="match status" value="1"/>
</dbReference>
<evidence type="ECO:0000256" key="1">
    <source>
        <dbReference type="ARBA" id="ARBA00004651"/>
    </source>
</evidence>
<dbReference type="InterPro" id="IPR018385">
    <property type="entry name" value="C4_dicarb_anaerob_car-like"/>
</dbReference>
<evidence type="ECO:0000313" key="7">
    <source>
        <dbReference type="EMBL" id="MBB3139282.1"/>
    </source>
</evidence>
<feature type="transmembrane region" description="Helical" evidence="6">
    <location>
        <begin position="267"/>
        <end position="287"/>
    </location>
</feature>
<feature type="transmembrane region" description="Helical" evidence="6">
    <location>
        <begin position="449"/>
        <end position="473"/>
    </location>
</feature>
<evidence type="ECO:0000256" key="5">
    <source>
        <dbReference type="ARBA" id="ARBA00023136"/>
    </source>
</evidence>
<dbReference type="EMBL" id="JACHXM010000001">
    <property type="protein sequence ID" value="MBB3139282.1"/>
    <property type="molecule type" value="Genomic_DNA"/>
</dbReference>
<keyword evidence="4 6" id="KW-1133">Transmembrane helix</keyword>
<reference evidence="7 8" key="1">
    <citation type="submission" date="2020-08" db="EMBL/GenBank/DDBJ databases">
        <title>Genomic Encyclopedia of Type Strains, Phase III (KMG-III): the genomes of soil and plant-associated and newly described type strains.</title>
        <authorList>
            <person name="Whitman W."/>
        </authorList>
    </citation>
    <scope>NUCLEOTIDE SEQUENCE [LARGE SCALE GENOMIC DNA]</scope>
    <source>
        <strain evidence="7 8">CECT 5995</strain>
    </source>
</reference>
<feature type="transmembrane region" description="Helical" evidence="6">
    <location>
        <begin position="421"/>
        <end position="443"/>
    </location>
</feature>
<dbReference type="Proteomes" id="UP000525987">
    <property type="component" value="Unassembled WGS sequence"/>
</dbReference>
<organism evidence="7 8">
    <name type="scientific">Halomonas organivorans</name>
    <dbReference type="NCBI Taxonomy" id="257772"/>
    <lineage>
        <taxon>Bacteria</taxon>
        <taxon>Pseudomonadati</taxon>
        <taxon>Pseudomonadota</taxon>
        <taxon>Gammaproteobacteria</taxon>
        <taxon>Oceanospirillales</taxon>
        <taxon>Halomonadaceae</taxon>
        <taxon>Halomonas</taxon>
    </lineage>
</organism>
<evidence type="ECO:0000256" key="4">
    <source>
        <dbReference type="ARBA" id="ARBA00022989"/>
    </source>
</evidence>
<feature type="transmembrane region" description="Helical" evidence="6">
    <location>
        <begin position="377"/>
        <end position="400"/>
    </location>
</feature>
<feature type="transmembrane region" description="Helical" evidence="6">
    <location>
        <begin position="165"/>
        <end position="187"/>
    </location>
</feature>
<name>A0A7W5BUA3_9GAMM</name>
<dbReference type="Pfam" id="PF03606">
    <property type="entry name" value="DcuC"/>
    <property type="match status" value="1"/>
</dbReference>
<dbReference type="InterPro" id="IPR051679">
    <property type="entry name" value="DASS-Related_Transporters"/>
</dbReference>
<comment type="caution">
    <text evidence="7">The sequence shown here is derived from an EMBL/GenBank/DDBJ whole genome shotgun (WGS) entry which is preliminary data.</text>
</comment>
<evidence type="ECO:0000256" key="2">
    <source>
        <dbReference type="ARBA" id="ARBA00022475"/>
    </source>
</evidence>
<sequence length="476" mass="51005">MAEETTMESSARAPKGRKLPMPDVFVILFSFMILVMILSHIIPAGSYERIQKNGLTQVSTDSFQYIDSTPLGFLDLFTAIHQGLTGASSIIFLILVVGGALKVIESTGVINKGIYRLIHLAKGRQNILIIMFCTTFAILASVGIAPNLAIAFIPIGLLLSRSLQLDPIVGVAMIFLGAYAGFSGGVFDPVVTVTGQKIAELPLFSGFLFRGVIFLVFLGITIAYICRYARRIKQDPDSSLMGSATMASRQEKDDLEAAPMLSLSHKAVLLLIPAAIGAFLYGGFNFGWGIKELSAIFIILGIATAMICRITPNDFVKRMMAGASEVMYGALVVGVAAAVIVLLKQASLIDTIVHSIVNSLDSHGKIMAMQLLYAFNLTFNGLITSGTGQAAIVMPIMVPIGDMLEVTRQSTFITFKLGDAVTNIITPLSGTLMACLAIARVSYVAWFRFVLPLALIWVVVGGIFVAVAVGINYGPF</sequence>
<dbReference type="RefSeq" id="WP_183385711.1">
    <property type="nucleotide sequence ID" value="NZ_JACHXM010000001.1"/>
</dbReference>
<accession>A0A7W5BUA3</accession>
<feature type="transmembrane region" description="Helical" evidence="6">
    <location>
        <begin position="84"/>
        <end position="104"/>
    </location>
</feature>
<feature type="transmembrane region" description="Helical" evidence="6">
    <location>
        <begin position="323"/>
        <end position="343"/>
    </location>
</feature>
<evidence type="ECO:0000313" key="8">
    <source>
        <dbReference type="Proteomes" id="UP000525987"/>
    </source>
</evidence>
<proteinExistence type="predicted"/>